<evidence type="ECO:0000313" key="7">
    <source>
        <dbReference type="Proteomes" id="UP000700212"/>
    </source>
</evidence>
<comment type="caution">
    <text evidence="6">The sequence shown here is derived from an EMBL/GenBank/DDBJ whole genome shotgun (WGS) entry which is preliminary data.</text>
</comment>
<dbReference type="NCBIfam" id="NF001764">
    <property type="entry name" value="PRK00504.1"/>
    <property type="match status" value="1"/>
</dbReference>
<organism evidence="6 7">
    <name type="scientific">Metalysinibacillus jejuensis</name>
    <dbReference type="NCBI Taxonomy" id="914327"/>
    <lineage>
        <taxon>Bacteria</taxon>
        <taxon>Bacillati</taxon>
        <taxon>Bacillota</taxon>
        <taxon>Bacilli</taxon>
        <taxon>Bacillales</taxon>
        <taxon>Caryophanaceae</taxon>
        <taxon>Metalysinibacillus</taxon>
    </lineage>
</organism>
<dbReference type="GO" id="GO:0005737">
    <property type="term" value="C:cytoplasm"/>
    <property type="evidence" value="ECO:0007669"/>
    <property type="project" value="UniProtKB-ARBA"/>
</dbReference>
<dbReference type="NCBIfam" id="NF001860">
    <property type="entry name" value="PRK00595.1"/>
    <property type="match status" value="1"/>
</dbReference>
<sequence length="50" mass="5993">MRTVITLACTECGDLNYQTTKNKRNNPERLELRKYCPRLKKVTLHRETKK</sequence>
<keyword evidence="3 5" id="KW-0687">Ribonucleoprotein</keyword>
<dbReference type="AlphaFoldDB" id="A0A921NBI5"/>
<dbReference type="SUPFAM" id="SSF57829">
    <property type="entry name" value="Zn-binding ribosomal proteins"/>
    <property type="match status" value="1"/>
</dbReference>
<evidence type="ECO:0000256" key="2">
    <source>
        <dbReference type="ARBA" id="ARBA00022980"/>
    </source>
</evidence>
<dbReference type="GO" id="GO:0005840">
    <property type="term" value="C:ribosome"/>
    <property type="evidence" value="ECO:0007669"/>
    <property type="project" value="UniProtKB-KW"/>
</dbReference>
<proteinExistence type="inferred from homology"/>
<dbReference type="EMBL" id="DYTV01000033">
    <property type="protein sequence ID" value="HJH10619.1"/>
    <property type="molecule type" value="Genomic_DNA"/>
</dbReference>
<evidence type="ECO:0000313" key="6">
    <source>
        <dbReference type="EMBL" id="HJH10619.1"/>
    </source>
</evidence>
<dbReference type="GO" id="GO:0003735">
    <property type="term" value="F:structural constituent of ribosome"/>
    <property type="evidence" value="ECO:0007669"/>
    <property type="project" value="InterPro"/>
</dbReference>
<reference evidence="6" key="2">
    <citation type="submission" date="2021-09" db="EMBL/GenBank/DDBJ databases">
        <authorList>
            <person name="Gilroy R."/>
        </authorList>
    </citation>
    <scope>NUCLEOTIDE SEQUENCE</scope>
    <source>
        <strain evidence="6">CHK160-4876</strain>
    </source>
</reference>
<keyword evidence="2 5" id="KW-0689">Ribosomal protein</keyword>
<dbReference type="NCBIfam" id="TIGR01023">
    <property type="entry name" value="rpmG_bact"/>
    <property type="match status" value="1"/>
</dbReference>
<dbReference type="OrthoDB" id="197660at2"/>
<gene>
    <name evidence="5 6" type="primary">rpmG</name>
    <name evidence="6" type="ORF">K8V30_02805</name>
</gene>
<reference evidence="6" key="1">
    <citation type="journal article" date="2021" name="PeerJ">
        <title>Extensive microbial diversity within the chicken gut microbiome revealed by metagenomics and culture.</title>
        <authorList>
            <person name="Gilroy R."/>
            <person name="Ravi A."/>
            <person name="Getino M."/>
            <person name="Pursley I."/>
            <person name="Horton D.L."/>
            <person name="Alikhan N.F."/>
            <person name="Baker D."/>
            <person name="Gharbi K."/>
            <person name="Hall N."/>
            <person name="Watson M."/>
            <person name="Adriaenssens E.M."/>
            <person name="Foster-Nyarko E."/>
            <person name="Jarju S."/>
            <person name="Secka A."/>
            <person name="Antonio M."/>
            <person name="Oren A."/>
            <person name="Chaudhuri R.R."/>
            <person name="La Ragione R."/>
            <person name="Hildebrand F."/>
            <person name="Pallen M.J."/>
        </authorList>
    </citation>
    <scope>NUCLEOTIDE SEQUENCE</scope>
    <source>
        <strain evidence="6">CHK160-4876</strain>
    </source>
</reference>
<dbReference type="Proteomes" id="UP000700212">
    <property type="component" value="Unassembled WGS sequence"/>
</dbReference>
<accession>A0A921NBI5</accession>
<evidence type="ECO:0000256" key="3">
    <source>
        <dbReference type="ARBA" id="ARBA00023274"/>
    </source>
</evidence>
<evidence type="ECO:0000256" key="5">
    <source>
        <dbReference type="HAMAP-Rule" id="MF_00294"/>
    </source>
</evidence>
<dbReference type="InterPro" id="IPR018264">
    <property type="entry name" value="Ribosomal_bL33_CS"/>
</dbReference>
<evidence type="ECO:0000256" key="1">
    <source>
        <dbReference type="ARBA" id="ARBA00007596"/>
    </source>
</evidence>
<dbReference type="GO" id="GO:0006412">
    <property type="term" value="P:translation"/>
    <property type="evidence" value="ECO:0007669"/>
    <property type="project" value="UniProtKB-UniRule"/>
</dbReference>
<dbReference type="GO" id="GO:1990904">
    <property type="term" value="C:ribonucleoprotein complex"/>
    <property type="evidence" value="ECO:0007669"/>
    <property type="project" value="UniProtKB-KW"/>
</dbReference>
<dbReference type="InterPro" id="IPR011332">
    <property type="entry name" value="Ribosomal_zn-bd"/>
</dbReference>
<dbReference type="InterPro" id="IPR001705">
    <property type="entry name" value="Ribosomal_bL33"/>
</dbReference>
<dbReference type="Pfam" id="PF00471">
    <property type="entry name" value="Ribosomal_L33"/>
    <property type="match status" value="1"/>
</dbReference>
<dbReference type="PANTHER" id="PTHR43168:SF2">
    <property type="entry name" value="LARGE RIBOSOMAL SUBUNIT PROTEIN BL33C"/>
    <property type="match status" value="1"/>
</dbReference>
<dbReference type="Gene3D" id="2.20.28.120">
    <property type="entry name" value="Ribosomal protein L33"/>
    <property type="match status" value="1"/>
</dbReference>
<evidence type="ECO:0000256" key="4">
    <source>
        <dbReference type="ARBA" id="ARBA00035176"/>
    </source>
</evidence>
<protein>
    <recommendedName>
        <fullName evidence="4 5">Large ribosomal subunit protein bL33</fullName>
    </recommendedName>
</protein>
<dbReference type="InterPro" id="IPR038584">
    <property type="entry name" value="Ribosomal_bL33_sf"/>
</dbReference>
<comment type="similarity">
    <text evidence="1 5">Belongs to the bacterial ribosomal protein bL33 family.</text>
</comment>
<dbReference type="PANTHER" id="PTHR43168">
    <property type="entry name" value="50S RIBOSOMAL PROTEIN L33, CHLOROPLASTIC"/>
    <property type="match status" value="1"/>
</dbReference>
<name>A0A921NBI5_9BACL</name>
<dbReference type="RefSeq" id="WP_108307417.1">
    <property type="nucleotide sequence ID" value="NZ_QAFW01000028.1"/>
</dbReference>
<dbReference type="HAMAP" id="MF_00294">
    <property type="entry name" value="Ribosomal_bL33"/>
    <property type="match status" value="1"/>
</dbReference>
<dbReference type="PROSITE" id="PS00582">
    <property type="entry name" value="RIBOSOMAL_L33"/>
    <property type="match status" value="1"/>
</dbReference>